<name>A0A834X7B1_9FABA</name>
<evidence type="ECO:0000313" key="2">
    <source>
        <dbReference type="Proteomes" id="UP000634136"/>
    </source>
</evidence>
<reference evidence="1" key="1">
    <citation type="submission" date="2020-09" db="EMBL/GenBank/DDBJ databases">
        <title>Genome-Enabled Discovery of Anthraquinone Biosynthesis in Senna tora.</title>
        <authorList>
            <person name="Kang S.-H."/>
            <person name="Pandey R.P."/>
            <person name="Lee C.-M."/>
            <person name="Sim J.-S."/>
            <person name="Jeong J.-T."/>
            <person name="Choi B.-S."/>
            <person name="Jung M."/>
            <person name="Ginzburg D."/>
            <person name="Zhao K."/>
            <person name="Won S.Y."/>
            <person name="Oh T.-J."/>
            <person name="Yu Y."/>
            <person name="Kim N.-H."/>
            <person name="Lee O.R."/>
            <person name="Lee T.-H."/>
            <person name="Bashyal P."/>
            <person name="Kim T.-S."/>
            <person name="Lee W.-H."/>
            <person name="Kawkins C."/>
            <person name="Kim C.-K."/>
            <person name="Kim J.S."/>
            <person name="Ahn B.O."/>
            <person name="Rhee S.Y."/>
            <person name="Sohng J.K."/>
        </authorList>
    </citation>
    <scope>NUCLEOTIDE SEQUENCE</scope>
    <source>
        <tissue evidence="1">Leaf</tissue>
    </source>
</reference>
<keyword evidence="2" id="KW-1185">Reference proteome</keyword>
<accession>A0A834X7B1</accession>
<dbReference type="EMBL" id="JAAIUW010000003">
    <property type="protein sequence ID" value="KAF7839424.1"/>
    <property type="molecule type" value="Genomic_DNA"/>
</dbReference>
<comment type="caution">
    <text evidence="1">The sequence shown here is derived from an EMBL/GenBank/DDBJ whole genome shotgun (WGS) entry which is preliminary data.</text>
</comment>
<sequence length="99" mass="11801">MVEKRGTYNEIFVKDFYASGQEYRKIHIYRFREENVRKLRRQALRSFISFLGEYKHGFEVTSENYNLLMEEIKYKGVIQSLCFDDDMPSGSTPAQREGN</sequence>
<gene>
    <name evidence="1" type="ORF">G2W53_007906</name>
</gene>
<protein>
    <submittedName>
        <fullName evidence="1">Uncharacterized protein</fullName>
    </submittedName>
</protein>
<dbReference type="AlphaFoldDB" id="A0A834X7B1"/>
<dbReference type="Proteomes" id="UP000634136">
    <property type="component" value="Unassembled WGS sequence"/>
</dbReference>
<proteinExistence type="predicted"/>
<evidence type="ECO:0000313" key="1">
    <source>
        <dbReference type="EMBL" id="KAF7839424.1"/>
    </source>
</evidence>
<organism evidence="1 2">
    <name type="scientific">Senna tora</name>
    <dbReference type="NCBI Taxonomy" id="362788"/>
    <lineage>
        <taxon>Eukaryota</taxon>
        <taxon>Viridiplantae</taxon>
        <taxon>Streptophyta</taxon>
        <taxon>Embryophyta</taxon>
        <taxon>Tracheophyta</taxon>
        <taxon>Spermatophyta</taxon>
        <taxon>Magnoliopsida</taxon>
        <taxon>eudicotyledons</taxon>
        <taxon>Gunneridae</taxon>
        <taxon>Pentapetalae</taxon>
        <taxon>rosids</taxon>
        <taxon>fabids</taxon>
        <taxon>Fabales</taxon>
        <taxon>Fabaceae</taxon>
        <taxon>Caesalpinioideae</taxon>
        <taxon>Cassia clade</taxon>
        <taxon>Senna</taxon>
    </lineage>
</organism>